<evidence type="ECO:0000313" key="2">
    <source>
        <dbReference type="EMBL" id="GAI55767.1"/>
    </source>
</evidence>
<proteinExistence type="predicted"/>
<evidence type="ECO:0000256" key="1">
    <source>
        <dbReference type="SAM" id="MobiDB-lite"/>
    </source>
</evidence>
<sequence length="90" mass="10125">MGKRCKLCAKKRSLSVRGYCKECSTKLSQNTIAQLRAKSGPIFERWKTNRLAAMEKLLAAEKSLPEVTETQQPQESDLPELPDYPGENPT</sequence>
<dbReference type="EMBL" id="BARV01033969">
    <property type="protein sequence ID" value="GAI55767.1"/>
    <property type="molecule type" value="Genomic_DNA"/>
</dbReference>
<dbReference type="AlphaFoldDB" id="X1PHI4"/>
<protein>
    <submittedName>
        <fullName evidence="2">Uncharacterized protein</fullName>
    </submittedName>
</protein>
<gene>
    <name evidence="2" type="ORF">S06H3_53288</name>
</gene>
<name>X1PHI4_9ZZZZ</name>
<comment type="caution">
    <text evidence="2">The sequence shown here is derived from an EMBL/GenBank/DDBJ whole genome shotgun (WGS) entry which is preliminary data.</text>
</comment>
<feature type="region of interest" description="Disordered" evidence="1">
    <location>
        <begin position="62"/>
        <end position="90"/>
    </location>
</feature>
<organism evidence="2">
    <name type="scientific">marine sediment metagenome</name>
    <dbReference type="NCBI Taxonomy" id="412755"/>
    <lineage>
        <taxon>unclassified sequences</taxon>
        <taxon>metagenomes</taxon>
        <taxon>ecological metagenomes</taxon>
    </lineage>
</organism>
<accession>X1PHI4</accession>
<reference evidence="2" key="1">
    <citation type="journal article" date="2014" name="Front. Microbiol.">
        <title>High frequency of phylogenetically diverse reductive dehalogenase-homologous genes in deep subseafloor sedimentary metagenomes.</title>
        <authorList>
            <person name="Kawai M."/>
            <person name="Futagami T."/>
            <person name="Toyoda A."/>
            <person name="Takaki Y."/>
            <person name="Nishi S."/>
            <person name="Hori S."/>
            <person name="Arai W."/>
            <person name="Tsubouchi T."/>
            <person name="Morono Y."/>
            <person name="Uchiyama I."/>
            <person name="Ito T."/>
            <person name="Fujiyama A."/>
            <person name="Inagaki F."/>
            <person name="Takami H."/>
        </authorList>
    </citation>
    <scope>NUCLEOTIDE SEQUENCE</scope>
    <source>
        <strain evidence="2">Expedition CK06-06</strain>
    </source>
</reference>